<dbReference type="Proteomes" id="UP000717696">
    <property type="component" value="Unassembled WGS sequence"/>
</dbReference>
<accession>A0A9P9DGH6</accession>
<reference evidence="1" key="1">
    <citation type="journal article" date="2021" name="Nat. Commun.">
        <title>Genetic determinants of endophytism in the Arabidopsis root mycobiome.</title>
        <authorList>
            <person name="Mesny F."/>
            <person name="Miyauchi S."/>
            <person name="Thiergart T."/>
            <person name="Pickel B."/>
            <person name="Atanasova L."/>
            <person name="Karlsson M."/>
            <person name="Huettel B."/>
            <person name="Barry K.W."/>
            <person name="Haridas S."/>
            <person name="Chen C."/>
            <person name="Bauer D."/>
            <person name="Andreopoulos W."/>
            <person name="Pangilinan J."/>
            <person name="LaButti K."/>
            <person name="Riley R."/>
            <person name="Lipzen A."/>
            <person name="Clum A."/>
            <person name="Drula E."/>
            <person name="Henrissat B."/>
            <person name="Kohler A."/>
            <person name="Grigoriev I.V."/>
            <person name="Martin F.M."/>
            <person name="Hacquard S."/>
        </authorList>
    </citation>
    <scope>NUCLEOTIDE SEQUENCE</scope>
    <source>
        <strain evidence="1">MPI-CAGE-AT-0021</strain>
    </source>
</reference>
<keyword evidence="2" id="KW-1185">Reference proteome</keyword>
<evidence type="ECO:0000313" key="2">
    <source>
        <dbReference type="Proteomes" id="UP000717696"/>
    </source>
</evidence>
<dbReference type="AlphaFoldDB" id="A0A9P9DGH6"/>
<proteinExistence type="predicted"/>
<dbReference type="OrthoDB" id="4849794at2759"/>
<sequence length="133" mass="14898">MSQYGPDTGIIELFHRGDHLRSIEWYFTVPFAWVKVSHTSGVLSRSQPEQRLEVSIDQDAVRDTFFRNRPASGFSESGGIIAIEGPHFQRSSSGDVSFKHKHFGTRSESGSIALRPCNTARESEDEAKAAWVE</sequence>
<name>A0A9P9DGH6_9HYPO</name>
<protein>
    <submittedName>
        <fullName evidence="1">Uncharacterized protein</fullName>
    </submittedName>
</protein>
<comment type="caution">
    <text evidence="1">The sequence shown here is derived from an EMBL/GenBank/DDBJ whole genome shotgun (WGS) entry which is preliminary data.</text>
</comment>
<organism evidence="1 2">
    <name type="scientific">Dactylonectria estremocensis</name>
    <dbReference type="NCBI Taxonomy" id="1079267"/>
    <lineage>
        <taxon>Eukaryota</taxon>
        <taxon>Fungi</taxon>
        <taxon>Dikarya</taxon>
        <taxon>Ascomycota</taxon>
        <taxon>Pezizomycotina</taxon>
        <taxon>Sordariomycetes</taxon>
        <taxon>Hypocreomycetidae</taxon>
        <taxon>Hypocreales</taxon>
        <taxon>Nectriaceae</taxon>
        <taxon>Dactylonectria</taxon>
    </lineage>
</organism>
<evidence type="ECO:0000313" key="1">
    <source>
        <dbReference type="EMBL" id="KAH7118542.1"/>
    </source>
</evidence>
<dbReference type="EMBL" id="JAGMUU010000031">
    <property type="protein sequence ID" value="KAH7118542.1"/>
    <property type="molecule type" value="Genomic_DNA"/>
</dbReference>
<gene>
    <name evidence="1" type="ORF">B0J13DRAFT_680902</name>
</gene>